<evidence type="ECO:0000313" key="2">
    <source>
        <dbReference type="Proteomes" id="UP000095651"/>
    </source>
</evidence>
<name>A0A174I5R6_9FIRM</name>
<organism evidence="1 2">
    <name type="scientific">Hungatella hathewayi</name>
    <dbReference type="NCBI Taxonomy" id="154046"/>
    <lineage>
        <taxon>Bacteria</taxon>
        <taxon>Bacillati</taxon>
        <taxon>Bacillota</taxon>
        <taxon>Clostridia</taxon>
        <taxon>Lachnospirales</taxon>
        <taxon>Lachnospiraceae</taxon>
        <taxon>Hungatella</taxon>
    </lineage>
</organism>
<protein>
    <submittedName>
        <fullName evidence="1">Uncharacterized protein</fullName>
    </submittedName>
</protein>
<proteinExistence type="predicted"/>
<gene>
    <name evidence="1" type="ORF">ERS852407_04086</name>
</gene>
<dbReference type="AlphaFoldDB" id="A0A174I5R6"/>
<reference evidence="1 2" key="1">
    <citation type="submission" date="2015-09" db="EMBL/GenBank/DDBJ databases">
        <authorList>
            <consortium name="Pathogen Informatics"/>
        </authorList>
    </citation>
    <scope>NUCLEOTIDE SEQUENCE [LARGE SCALE GENOMIC DNA]</scope>
    <source>
        <strain evidence="1 2">2789STDY5608850</strain>
    </source>
</reference>
<evidence type="ECO:0000313" key="1">
    <source>
        <dbReference type="EMBL" id="CUO82514.1"/>
    </source>
</evidence>
<sequence>MNQVTPETTIGELCSYEEYKPLSDYFFTNMTEDVWRRPLGDYGFKKCGFEETLERIKALVLTGQPLIYPSTSTDLFFDAAEEAKRNGQEVDGWPEQAAGFWQQMIMRKAEAGR</sequence>
<dbReference type="Proteomes" id="UP000095651">
    <property type="component" value="Unassembled WGS sequence"/>
</dbReference>
<dbReference type="RefSeq" id="WP_055657937.1">
    <property type="nucleotide sequence ID" value="NZ_CABIXC010000012.1"/>
</dbReference>
<dbReference type="EMBL" id="CYZE01000012">
    <property type="protein sequence ID" value="CUO82514.1"/>
    <property type="molecule type" value="Genomic_DNA"/>
</dbReference>
<accession>A0A174I5R6</accession>